<evidence type="ECO:0000256" key="11">
    <source>
        <dbReference type="ARBA" id="ARBA00022759"/>
    </source>
</evidence>
<evidence type="ECO:0000259" key="17">
    <source>
        <dbReference type="PROSITE" id="PS51975"/>
    </source>
</evidence>
<dbReference type="Pfam" id="PF01351">
    <property type="entry name" value="RNase_HII"/>
    <property type="match status" value="1"/>
</dbReference>
<dbReference type="PANTHER" id="PTHR10954">
    <property type="entry name" value="RIBONUCLEASE H2 SUBUNIT A"/>
    <property type="match status" value="1"/>
</dbReference>
<organism evidence="18 19">
    <name type="scientific">Megasphaera hexanoica</name>
    <dbReference type="NCBI Taxonomy" id="1675036"/>
    <lineage>
        <taxon>Bacteria</taxon>
        <taxon>Bacillati</taxon>
        <taxon>Bacillota</taxon>
        <taxon>Negativicutes</taxon>
        <taxon>Veillonellales</taxon>
        <taxon>Veillonellaceae</taxon>
        <taxon>Megasphaera</taxon>
    </lineage>
</organism>
<dbReference type="GO" id="GO:0003723">
    <property type="term" value="F:RNA binding"/>
    <property type="evidence" value="ECO:0007669"/>
    <property type="project" value="UniProtKB-UniRule"/>
</dbReference>
<comment type="similarity">
    <text evidence="5 14 16">Belongs to the RNase HII family.</text>
</comment>
<dbReference type="InterPro" id="IPR012337">
    <property type="entry name" value="RNaseH-like_sf"/>
</dbReference>
<comment type="function">
    <text evidence="3 14 16">Endonuclease that specifically degrades the RNA of RNA-DNA hybrids.</text>
</comment>
<dbReference type="GO" id="GO:0004523">
    <property type="term" value="F:RNA-DNA hybrid ribonuclease activity"/>
    <property type="evidence" value="ECO:0007669"/>
    <property type="project" value="UniProtKB-UniRule"/>
</dbReference>
<evidence type="ECO:0000256" key="7">
    <source>
        <dbReference type="ARBA" id="ARBA00019179"/>
    </source>
</evidence>
<dbReference type="InterPro" id="IPR022898">
    <property type="entry name" value="RNase_HII"/>
</dbReference>
<sequence length="265" mass="29813">METAAYKLAELKAMLKDGQTDIPALLQAMKEDSRVSVQKEAAAFMRRKVREEKERERLLSMYTYETRFYNENIYHVAGIDEAGRGPVAGPVMIAAVILPPFWECPGLNDSKKVPPAKRERLYDKIMAEAVAVSCIAKSEKEIDDLDIYHATQQGMYDAVRTLSVPAEAVLVDAMPLPALTVTHQSLVHGDALSASIAAASIIAKVTRDRLMEQYDKTYPEYGFAVHKGYLTRLHKEAIETYGPCPIHRRSFEPIRTMTHFHRGDE</sequence>
<comment type="subcellular location">
    <subcellularLocation>
        <location evidence="4 14">Cytoplasm</location>
    </subcellularLocation>
</comment>
<dbReference type="NCBIfam" id="NF000595">
    <property type="entry name" value="PRK00015.1-3"/>
    <property type="match status" value="1"/>
</dbReference>
<evidence type="ECO:0000256" key="3">
    <source>
        <dbReference type="ARBA" id="ARBA00004065"/>
    </source>
</evidence>
<feature type="domain" description="RNase H type-2" evidence="17">
    <location>
        <begin position="74"/>
        <end position="263"/>
    </location>
</feature>
<dbReference type="GO" id="GO:0005737">
    <property type="term" value="C:cytoplasm"/>
    <property type="evidence" value="ECO:0007669"/>
    <property type="project" value="UniProtKB-SubCell"/>
</dbReference>
<dbReference type="InterPro" id="IPR036397">
    <property type="entry name" value="RNaseH_sf"/>
</dbReference>
<evidence type="ECO:0000256" key="10">
    <source>
        <dbReference type="ARBA" id="ARBA00022723"/>
    </source>
</evidence>
<dbReference type="GO" id="GO:0030145">
    <property type="term" value="F:manganese ion binding"/>
    <property type="evidence" value="ECO:0007669"/>
    <property type="project" value="UniProtKB-UniRule"/>
</dbReference>
<comment type="cofactor">
    <cofactor evidence="14 15">
        <name>Mn(2+)</name>
        <dbReference type="ChEBI" id="CHEBI:29035"/>
    </cofactor>
    <cofactor evidence="14 15">
        <name>Mg(2+)</name>
        <dbReference type="ChEBI" id="CHEBI:18420"/>
    </cofactor>
    <text evidence="14 15">Manganese or magnesium. Binds 1 divalent metal ion per monomer in the absence of substrate. May bind a second metal ion after substrate binding.</text>
</comment>
<comment type="cofactor">
    <cofactor evidence="2">
        <name>Mg(2+)</name>
        <dbReference type="ChEBI" id="CHEBI:18420"/>
    </cofactor>
</comment>
<dbReference type="AlphaFoldDB" id="A0A848BQN2"/>
<evidence type="ECO:0000313" key="19">
    <source>
        <dbReference type="Proteomes" id="UP000591071"/>
    </source>
</evidence>
<keyword evidence="12 14" id="KW-0378">Hydrolase</keyword>
<dbReference type="PROSITE" id="PS51975">
    <property type="entry name" value="RNASE_H_2"/>
    <property type="match status" value="1"/>
</dbReference>
<dbReference type="EC" id="3.1.26.4" evidence="6 14"/>
<dbReference type="RefSeq" id="WP_170087708.1">
    <property type="nucleotide sequence ID" value="NZ_JABAFG010000013.1"/>
</dbReference>
<dbReference type="NCBIfam" id="NF000594">
    <property type="entry name" value="PRK00015.1-1"/>
    <property type="match status" value="1"/>
</dbReference>
<keyword evidence="11 14" id="KW-0255">Endonuclease</keyword>
<evidence type="ECO:0000256" key="6">
    <source>
        <dbReference type="ARBA" id="ARBA00012180"/>
    </source>
</evidence>
<evidence type="ECO:0000256" key="1">
    <source>
        <dbReference type="ARBA" id="ARBA00000077"/>
    </source>
</evidence>
<name>A0A848BQN2_9FIRM</name>
<proteinExistence type="inferred from homology"/>
<keyword evidence="9 14" id="KW-0540">Nuclease</keyword>
<dbReference type="GO" id="GO:0043137">
    <property type="term" value="P:DNA replication, removal of RNA primer"/>
    <property type="evidence" value="ECO:0007669"/>
    <property type="project" value="TreeGrafter"/>
</dbReference>
<feature type="binding site" evidence="14 15">
    <location>
        <position position="172"/>
    </location>
    <ligand>
        <name>a divalent metal cation</name>
        <dbReference type="ChEBI" id="CHEBI:60240"/>
    </ligand>
</feature>
<evidence type="ECO:0000256" key="12">
    <source>
        <dbReference type="ARBA" id="ARBA00022801"/>
    </source>
</evidence>
<dbReference type="Proteomes" id="UP000591071">
    <property type="component" value="Unassembled WGS sequence"/>
</dbReference>
<evidence type="ECO:0000256" key="5">
    <source>
        <dbReference type="ARBA" id="ARBA00007383"/>
    </source>
</evidence>
<evidence type="ECO:0000256" key="13">
    <source>
        <dbReference type="ARBA" id="ARBA00023211"/>
    </source>
</evidence>
<feature type="binding site" evidence="14 15">
    <location>
        <position position="81"/>
    </location>
    <ligand>
        <name>a divalent metal cation</name>
        <dbReference type="ChEBI" id="CHEBI:60240"/>
    </ligand>
</feature>
<dbReference type="InterPro" id="IPR001352">
    <property type="entry name" value="RNase_HII/HIII"/>
</dbReference>
<keyword evidence="13 14" id="KW-0464">Manganese</keyword>
<keyword evidence="8 14" id="KW-0963">Cytoplasm</keyword>
<accession>A0A848BQN2</accession>
<keyword evidence="10 14" id="KW-0479">Metal-binding</keyword>
<evidence type="ECO:0000256" key="9">
    <source>
        <dbReference type="ARBA" id="ARBA00022722"/>
    </source>
</evidence>
<evidence type="ECO:0000256" key="15">
    <source>
        <dbReference type="PROSITE-ProRule" id="PRU01319"/>
    </source>
</evidence>
<gene>
    <name evidence="14" type="primary">rnhB</name>
    <name evidence="18" type="ORF">HF872_08465</name>
</gene>
<evidence type="ECO:0000256" key="16">
    <source>
        <dbReference type="RuleBase" id="RU003515"/>
    </source>
</evidence>
<evidence type="ECO:0000313" key="18">
    <source>
        <dbReference type="EMBL" id="NME28651.1"/>
    </source>
</evidence>
<evidence type="ECO:0000256" key="14">
    <source>
        <dbReference type="HAMAP-Rule" id="MF_00052"/>
    </source>
</evidence>
<reference evidence="18 19" key="1">
    <citation type="submission" date="2020-04" db="EMBL/GenBank/DDBJ databases">
        <authorList>
            <person name="Hitch T.C.A."/>
            <person name="Wylensek D."/>
            <person name="Clavel T."/>
        </authorList>
    </citation>
    <scope>NUCLEOTIDE SEQUENCE [LARGE SCALE GENOMIC DNA]</scope>
    <source>
        <strain evidence="18 19">Oil-RF-744-FAT-WT-6-1</strain>
    </source>
</reference>
<dbReference type="Gene3D" id="3.30.420.10">
    <property type="entry name" value="Ribonuclease H-like superfamily/Ribonuclease H"/>
    <property type="match status" value="1"/>
</dbReference>
<evidence type="ECO:0000256" key="4">
    <source>
        <dbReference type="ARBA" id="ARBA00004496"/>
    </source>
</evidence>
<dbReference type="GO" id="GO:0006298">
    <property type="term" value="P:mismatch repair"/>
    <property type="evidence" value="ECO:0007669"/>
    <property type="project" value="TreeGrafter"/>
</dbReference>
<feature type="binding site" evidence="14 15">
    <location>
        <position position="80"/>
    </location>
    <ligand>
        <name>a divalent metal cation</name>
        <dbReference type="ChEBI" id="CHEBI:60240"/>
    </ligand>
</feature>
<dbReference type="PANTHER" id="PTHR10954:SF18">
    <property type="entry name" value="RIBONUCLEASE HII"/>
    <property type="match status" value="1"/>
</dbReference>
<comment type="caution">
    <text evidence="18">The sequence shown here is derived from an EMBL/GenBank/DDBJ whole genome shotgun (WGS) entry which is preliminary data.</text>
</comment>
<dbReference type="CDD" id="cd07182">
    <property type="entry name" value="RNase_HII_bacteria_HII_like"/>
    <property type="match status" value="1"/>
</dbReference>
<evidence type="ECO:0000256" key="8">
    <source>
        <dbReference type="ARBA" id="ARBA00022490"/>
    </source>
</evidence>
<dbReference type="InterPro" id="IPR024567">
    <property type="entry name" value="RNase_HII/HIII_dom"/>
</dbReference>
<dbReference type="FunFam" id="3.30.420.10:FF:000006">
    <property type="entry name" value="Ribonuclease HII"/>
    <property type="match status" value="1"/>
</dbReference>
<evidence type="ECO:0000256" key="2">
    <source>
        <dbReference type="ARBA" id="ARBA00001946"/>
    </source>
</evidence>
<dbReference type="SUPFAM" id="SSF53098">
    <property type="entry name" value="Ribonuclease H-like"/>
    <property type="match status" value="1"/>
</dbReference>
<comment type="catalytic activity">
    <reaction evidence="1 14 15 16">
        <text>Endonucleolytic cleavage to 5'-phosphomonoester.</text>
        <dbReference type="EC" id="3.1.26.4"/>
    </reaction>
</comment>
<dbReference type="EMBL" id="JABAFG010000013">
    <property type="protein sequence ID" value="NME28651.1"/>
    <property type="molecule type" value="Genomic_DNA"/>
</dbReference>
<protein>
    <recommendedName>
        <fullName evidence="7 14">Ribonuclease HII</fullName>
        <shortName evidence="14">RNase HII</shortName>
        <ecNumber evidence="6 14">3.1.26.4</ecNumber>
    </recommendedName>
</protein>
<dbReference type="HAMAP" id="MF_00052_B">
    <property type="entry name" value="RNase_HII_B"/>
    <property type="match status" value="1"/>
</dbReference>
<dbReference type="GO" id="GO:0032299">
    <property type="term" value="C:ribonuclease H2 complex"/>
    <property type="evidence" value="ECO:0007669"/>
    <property type="project" value="TreeGrafter"/>
</dbReference>